<accession>A0A2P6R9F8</accession>
<protein>
    <submittedName>
        <fullName evidence="2">Uncharacterized protein</fullName>
    </submittedName>
</protein>
<gene>
    <name evidence="2" type="ORF">RchiOBHm_Chr3g0464461</name>
</gene>
<keyword evidence="1" id="KW-0472">Membrane</keyword>
<dbReference type="AlphaFoldDB" id="A0A2P6R9F8"/>
<proteinExistence type="predicted"/>
<sequence>MSRIGLLILKKIYIIRKHPSRSFDFCSQPLSDIPISLSVLPTLSIFTMTDLPGSTESEGLDPDPPIRFNSGLSNPTFIFELGIVICDAIVVFLCIKVSKTFEHDKEPVNHLVVKEAIDHGEAPTTKQSG</sequence>
<evidence type="ECO:0000313" key="2">
    <source>
        <dbReference type="EMBL" id="PRQ43073.1"/>
    </source>
</evidence>
<dbReference type="Proteomes" id="UP000238479">
    <property type="component" value="Chromosome 3"/>
</dbReference>
<dbReference type="Gramene" id="PRQ43073">
    <property type="protein sequence ID" value="PRQ43073"/>
    <property type="gene ID" value="RchiOBHm_Chr3g0464461"/>
</dbReference>
<keyword evidence="3" id="KW-1185">Reference proteome</keyword>
<evidence type="ECO:0000256" key="1">
    <source>
        <dbReference type="SAM" id="Phobius"/>
    </source>
</evidence>
<keyword evidence="1" id="KW-1133">Transmembrane helix</keyword>
<keyword evidence="1" id="KW-0812">Transmembrane</keyword>
<name>A0A2P6R9F8_ROSCH</name>
<reference evidence="2 3" key="1">
    <citation type="journal article" date="2018" name="Nat. Genet.">
        <title>The Rosa genome provides new insights in the design of modern roses.</title>
        <authorList>
            <person name="Bendahmane M."/>
        </authorList>
    </citation>
    <scope>NUCLEOTIDE SEQUENCE [LARGE SCALE GENOMIC DNA]</scope>
    <source>
        <strain evidence="3">cv. Old Blush</strain>
    </source>
</reference>
<dbReference type="EMBL" id="PDCK01000041">
    <property type="protein sequence ID" value="PRQ43073.1"/>
    <property type="molecule type" value="Genomic_DNA"/>
</dbReference>
<evidence type="ECO:0000313" key="3">
    <source>
        <dbReference type="Proteomes" id="UP000238479"/>
    </source>
</evidence>
<organism evidence="2 3">
    <name type="scientific">Rosa chinensis</name>
    <name type="common">China rose</name>
    <dbReference type="NCBI Taxonomy" id="74649"/>
    <lineage>
        <taxon>Eukaryota</taxon>
        <taxon>Viridiplantae</taxon>
        <taxon>Streptophyta</taxon>
        <taxon>Embryophyta</taxon>
        <taxon>Tracheophyta</taxon>
        <taxon>Spermatophyta</taxon>
        <taxon>Magnoliopsida</taxon>
        <taxon>eudicotyledons</taxon>
        <taxon>Gunneridae</taxon>
        <taxon>Pentapetalae</taxon>
        <taxon>rosids</taxon>
        <taxon>fabids</taxon>
        <taxon>Rosales</taxon>
        <taxon>Rosaceae</taxon>
        <taxon>Rosoideae</taxon>
        <taxon>Rosoideae incertae sedis</taxon>
        <taxon>Rosa</taxon>
    </lineage>
</organism>
<comment type="caution">
    <text evidence="2">The sequence shown here is derived from an EMBL/GenBank/DDBJ whole genome shotgun (WGS) entry which is preliminary data.</text>
</comment>
<feature type="transmembrane region" description="Helical" evidence="1">
    <location>
        <begin position="77"/>
        <end position="95"/>
    </location>
</feature>